<organism evidence="2">
    <name type="scientific">Salix viminalis</name>
    <name type="common">Common osier</name>
    <name type="synonym">Basket willow</name>
    <dbReference type="NCBI Taxonomy" id="40686"/>
    <lineage>
        <taxon>Eukaryota</taxon>
        <taxon>Viridiplantae</taxon>
        <taxon>Streptophyta</taxon>
        <taxon>Embryophyta</taxon>
        <taxon>Tracheophyta</taxon>
        <taxon>Spermatophyta</taxon>
        <taxon>Magnoliopsida</taxon>
        <taxon>eudicotyledons</taxon>
        <taxon>Gunneridae</taxon>
        <taxon>Pentapetalae</taxon>
        <taxon>rosids</taxon>
        <taxon>fabids</taxon>
        <taxon>Malpighiales</taxon>
        <taxon>Salicaceae</taxon>
        <taxon>Saliceae</taxon>
        <taxon>Salix</taxon>
    </lineage>
</organism>
<keyword evidence="1" id="KW-0812">Transmembrane</keyword>
<accession>A0A6N2MG79</accession>
<evidence type="ECO:0000313" key="2">
    <source>
        <dbReference type="EMBL" id="VFU51873.1"/>
    </source>
</evidence>
<feature type="transmembrane region" description="Helical" evidence="1">
    <location>
        <begin position="66"/>
        <end position="83"/>
    </location>
</feature>
<protein>
    <submittedName>
        <fullName evidence="2">Uncharacterized protein</fullName>
    </submittedName>
</protein>
<keyword evidence="1" id="KW-0472">Membrane</keyword>
<dbReference type="AlphaFoldDB" id="A0A6N2MG79"/>
<dbReference type="EMBL" id="CAADRP010001774">
    <property type="protein sequence ID" value="VFU51873.1"/>
    <property type="molecule type" value="Genomic_DNA"/>
</dbReference>
<sequence>MSIRYHRRPLTSFHWLHLCPLLQQNIETSPNPETFSEASRFLNFLWKFPIFCNYSLRRARRLKERPLLEIWFLLLFNCFIVFLRSSCDLNC</sequence>
<proteinExistence type="predicted"/>
<name>A0A6N2MG79_SALVM</name>
<evidence type="ECO:0000256" key="1">
    <source>
        <dbReference type="SAM" id="Phobius"/>
    </source>
</evidence>
<keyword evidence="1" id="KW-1133">Transmembrane helix</keyword>
<gene>
    <name evidence="2" type="ORF">SVIM_LOCUS352376</name>
</gene>
<reference evidence="2" key="1">
    <citation type="submission" date="2019-03" db="EMBL/GenBank/DDBJ databases">
        <authorList>
            <person name="Mank J."/>
            <person name="Almeida P."/>
        </authorList>
    </citation>
    <scope>NUCLEOTIDE SEQUENCE</scope>
    <source>
        <strain evidence="2">78183</strain>
    </source>
</reference>